<dbReference type="GO" id="GO:0008270">
    <property type="term" value="F:zinc ion binding"/>
    <property type="evidence" value="ECO:0007669"/>
    <property type="project" value="UniProtKB-KW"/>
</dbReference>
<dbReference type="EMBL" id="JAEPRB010000597">
    <property type="protein sequence ID" value="KAG2214729.1"/>
    <property type="molecule type" value="Genomic_DNA"/>
</dbReference>
<comment type="caution">
    <text evidence="3">The sequence shown here is derived from an EMBL/GenBank/DDBJ whole genome shotgun (WGS) entry which is preliminary data.</text>
</comment>
<accession>A0A8H7RPI9</accession>
<dbReference type="Proteomes" id="UP000646827">
    <property type="component" value="Unassembled WGS sequence"/>
</dbReference>
<keyword evidence="1" id="KW-0862">Zinc</keyword>
<keyword evidence="1" id="KW-0863">Zinc-finger</keyword>
<dbReference type="OrthoDB" id="2289277at2759"/>
<dbReference type="Pfam" id="PF04434">
    <property type="entry name" value="SWIM"/>
    <property type="match status" value="1"/>
</dbReference>
<keyword evidence="4" id="KW-1185">Reference proteome</keyword>
<feature type="domain" description="SWIM-type" evidence="2">
    <location>
        <begin position="568"/>
        <end position="603"/>
    </location>
</feature>
<reference evidence="3 4" key="1">
    <citation type="submission" date="2020-12" db="EMBL/GenBank/DDBJ databases">
        <title>Metabolic potential, ecology and presence of endohyphal bacteria is reflected in genomic diversity of Mucoromycotina.</title>
        <authorList>
            <person name="Muszewska A."/>
            <person name="Okrasinska A."/>
            <person name="Steczkiewicz K."/>
            <person name="Drgas O."/>
            <person name="Orlowska M."/>
            <person name="Perlinska-Lenart U."/>
            <person name="Aleksandrzak-Piekarczyk T."/>
            <person name="Szatraj K."/>
            <person name="Zielenkiewicz U."/>
            <person name="Pilsyk S."/>
            <person name="Malc E."/>
            <person name="Mieczkowski P."/>
            <person name="Kruszewska J.S."/>
            <person name="Biernat P."/>
            <person name="Pawlowska J."/>
        </authorList>
    </citation>
    <scope>NUCLEOTIDE SEQUENCE [LARGE SCALE GENOMIC DNA]</scope>
    <source>
        <strain evidence="3 4">CBS 142.35</strain>
    </source>
</reference>
<evidence type="ECO:0000256" key="1">
    <source>
        <dbReference type="PROSITE-ProRule" id="PRU00325"/>
    </source>
</evidence>
<dbReference type="PROSITE" id="PS50966">
    <property type="entry name" value="ZF_SWIM"/>
    <property type="match status" value="1"/>
</dbReference>
<name>A0A8H7RPI9_9FUNG</name>
<evidence type="ECO:0000259" key="2">
    <source>
        <dbReference type="PROSITE" id="PS50966"/>
    </source>
</evidence>
<proteinExistence type="predicted"/>
<dbReference type="AlphaFoldDB" id="A0A8H7RPI9"/>
<dbReference type="InterPro" id="IPR007527">
    <property type="entry name" value="Znf_SWIM"/>
</dbReference>
<organism evidence="3 4">
    <name type="scientific">Circinella minor</name>
    <dbReference type="NCBI Taxonomy" id="1195481"/>
    <lineage>
        <taxon>Eukaryota</taxon>
        <taxon>Fungi</taxon>
        <taxon>Fungi incertae sedis</taxon>
        <taxon>Mucoromycota</taxon>
        <taxon>Mucoromycotina</taxon>
        <taxon>Mucoromycetes</taxon>
        <taxon>Mucorales</taxon>
        <taxon>Lichtheimiaceae</taxon>
        <taxon>Circinella</taxon>
    </lineage>
</organism>
<dbReference type="PANTHER" id="PTHR33977">
    <property type="entry name" value="ZINC ION BINDING PROTEIN"/>
    <property type="match status" value="1"/>
</dbReference>
<gene>
    <name evidence="3" type="ORF">INT45_009415</name>
</gene>
<evidence type="ECO:0000313" key="3">
    <source>
        <dbReference type="EMBL" id="KAG2214729.1"/>
    </source>
</evidence>
<sequence length="674" mass="79524">MNNQTNDTLYIVRKRPPVDWVSSPMELTFHNEYNFNKWFNEEAFCHATWNKKKSTTSTAAPSTSYTKDTPGPRKKIDWSLLYVCDHSRKLSSIPPATKKRRTNLSKHTGCTAKIKATKRAVDGIIEVTYNWMHDGHNPFSEQDIKESRLSFDVKNWIEKHVEEKKDWRGMKDLLQLSNEEMNEFENEINIDPNVLKIPAALRVHRHDIVNQIQQRLNNISRKHRFDKQSTQAWINILKEKGYDTLFEIINTSESDEKANGSKKELLMVAWVAPWQKKILLKQEDINLDSTHKTCVSFLSDSGDCYLFSLVTRSDITNKGCPVAFFITNSESSFTISRWLSWLKFECGFYPKRIMIDCSVTEMDAILSTFGTEVQVLVCHWHIRRAWEKKVKQIKSSISTADSKALRKKARVYLSSLMYAKNPEEFDVKWNEFRQCYLVEDITFYTYMFDYYYPKREKWSKAWREGIHFHTNNLIESWHNQLKTHYLKKTRKHRIDYIVWLITQVVDCAYRQSILQVFHGFEDVSLTKEEKKRHQTAYELDDDTAAEYISIVDAQKICVKSFKKENIYYEIAVREGVLHSCTCPDFYFNRILCKHIFLCNRVRDIPLHRVGISRSAQPVRPINETDNDKIEEIRLQELRKNIISKITSSVDMLNRTLLNMTPDQLEEYPRNAVRK</sequence>
<evidence type="ECO:0000313" key="4">
    <source>
        <dbReference type="Proteomes" id="UP000646827"/>
    </source>
</evidence>
<dbReference type="PANTHER" id="PTHR33977:SF1">
    <property type="entry name" value="ZINC ION BINDING PROTEIN"/>
    <property type="match status" value="1"/>
</dbReference>
<protein>
    <recommendedName>
        <fullName evidence="2">SWIM-type domain-containing protein</fullName>
    </recommendedName>
</protein>
<keyword evidence="1" id="KW-0479">Metal-binding</keyword>